<accession>A0A916XYJ6</accession>
<name>A0A916XYJ6_9HYPH</name>
<comment type="caution">
    <text evidence="1">The sequence shown here is derived from an EMBL/GenBank/DDBJ whole genome shotgun (WGS) entry which is preliminary data.</text>
</comment>
<protein>
    <submittedName>
        <fullName evidence="1">Uncharacterized protein</fullName>
    </submittedName>
</protein>
<dbReference type="AlphaFoldDB" id="A0A916XYJ6"/>
<reference evidence="1" key="2">
    <citation type="submission" date="2020-09" db="EMBL/GenBank/DDBJ databases">
        <authorList>
            <person name="Sun Q."/>
            <person name="Zhou Y."/>
        </authorList>
    </citation>
    <scope>NUCLEOTIDE SEQUENCE</scope>
    <source>
        <strain evidence="1">CGMCC 1.15493</strain>
    </source>
</reference>
<sequence length="96" mass="10725">MSTVDFHSPQSEGTLELLSINKREHSEAFVNDKIVMNVPAFDSNIENTTNPDGNNFWAVSVVLYLAHKDGFEIGDFTNNISRKWLETRLNIGGGVL</sequence>
<keyword evidence="2" id="KW-1185">Reference proteome</keyword>
<dbReference type="EMBL" id="BMJJ01000005">
    <property type="protein sequence ID" value="GGD19925.1"/>
    <property type="molecule type" value="Genomic_DNA"/>
</dbReference>
<evidence type="ECO:0000313" key="2">
    <source>
        <dbReference type="Proteomes" id="UP000613160"/>
    </source>
</evidence>
<evidence type="ECO:0000313" key="1">
    <source>
        <dbReference type="EMBL" id="GGD19925.1"/>
    </source>
</evidence>
<reference evidence="1" key="1">
    <citation type="journal article" date="2014" name="Int. J. Syst. Evol. Microbiol.">
        <title>Complete genome sequence of Corynebacterium casei LMG S-19264T (=DSM 44701T), isolated from a smear-ripened cheese.</title>
        <authorList>
            <consortium name="US DOE Joint Genome Institute (JGI-PGF)"/>
            <person name="Walter F."/>
            <person name="Albersmeier A."/>
            <person name="Kalinowski J."/>
            <person name="Ruckert C."/>
        </authorList>
    </citation>
    <scope>NUCLEOTIDE SEQUENCE</scope>
    <source>
        <strain evidence="1">CGMCC 1.15493</strain>
    </source>
</reference>
<organism evidence="1 2">
    <name type="scientific">Aureimonas glaciei</name>
    <dbReference type="NCBI Taxonomy" id="1776957"/>
    <lineage>
        <taxon>Bacteria</taxon>
        <taxon>Pseudomonadati</taxon>
        <taxon>Pseudomonadota</taxon>
        <taxon>Alphaproteobacteria</taxon>
        <taxon>Hyphomicrobiales</taxon>
        <taxon>Aurantimonadaceae</taxon>
        <taxon>Aureimonas</taxon>
    </lineage>
</organism>
<gene>
    <name evidence="1" type="ORF">GCM10011335_23540</name>
</gene>
<proteinExistence type="predicted"/>
<dbReference type="Proteomes" id="UP000613160">
    <property type="component" value="Unassembled WGS sequence"/>
</dbReference>